<evidence type="ECO:0000313" key="2">
    <source>
        <dbReference type="EMBL" id="SCY36118.1"/>
    </source>
</evidence>
<evidence type="ECO:0000256" key="1">
    <source>
        <dbReference type="SAM" id="Phobius"/>
    </source>
</evidence>
<proteinExistence type="predicted"/>
<accession>A0A1G5FBU0</accession>
<keyword evidence="1" id="KW-0472">Membrane</keyword>
<feature type="transmembrane region" description="Helical" evidence="1">
    <location>
        <begin position="51"/>
        <end position="70"/>
    </location>
</feature>
<protein>
    <submittedName>
        <fullName evidence="2">Uncharacterized protein</fullName>
    </submittedName>
</protein>
<evidence type="ECO:0000313" key="3">
    <source>
        <dbReference type="Proteomes" id="UP000183104"/>
    </source>
</evidence>
<keyword evidence="3" id="KW-1185">Reference proteome</keyword>
<keyword evidence="1" id="KW-1133">Transmembrane helix</keyword>
<dbReference type="AlphaFoldDB" id="A0A1G5FBU0"/>
<feature type="transmembrane region" description="Helical" evidence="1">
    <location>
        <begin position="24"/>
        <end position="45"/>
    </location>
</feature>
<gene>
    <name evidence="2" type="ORF">SAMN05661077_1876</name>
</gene>
<reference evidence="3" key="1">
    <citation type="submission" date="2016-10" db="EMBL/GenBank/DDBJ databases">
        <authorList>
            <person name="Varghese N."/>
        </authorList>
    </citation>
    <scope>NUCLEOTIDE SEQUENCE [LARGE SCALE GENOMIC DNA]</scope>
    <source>
        <strain evidence="3">HL 19</strain>
    </source>
</reference>
<dbReference type="EMBL" id="FMUN01000005">
    <property type="protein sequence ID" value="SCY36118.1"/>
    <property type="molecule type" value="Genomic_DNA"/>
</dbReference>
<sequence>MTAPSDTWGSGSDIQSLRRRFRRFALFQLLVLAGAVASGIGGFMLVAASGAVLGAVFALWAGLACLVPLLKVAMEFDAIPTSFAPIRKPEYEQLWERAVRSPELRAEVEDILRRRDSITRYEYRHLMGDEDPDALLLP</sequence>
<dbReference type="RefSeq" id="WP_143004127.1">
    <property type="nucleotide sequence ID" value="NZ_FMUN01000005.1"/>
</dbReference>
<organism evidence="2 3">
    <name type="scientific">Thiohalorhabdus denitrificans</name>
    <dbReference type="NCBI Taxonomy" id="381306"/>
    <lineage>
        <taxon>Bacteria</taxon>
        <taxon>Pseudomonadati</taxon>
        <taxon>Pseudomonadota</taxon>
        <taxon>Gammaproteobacteria</taxon>
        <taxon>Thiohalorhabdales</taxon>
        <taxon>Thiohalorhabdaceae</taxon>
        <taxon>Thiohalorhabdus</taxon>
    </lineage>
</organism>
<keyword evidence="1" id="KW-0812">Transmembrane</keyword>
<name>A0A1G5FBU0_9GAMM</name>
<dbReference type="Proteomes" id="UP000183104">
    <property type="component" value="Unassembled WGS sequence"/>
</dbReference>